<feature type="signal peptide" evidence="2">
    <location>
        <begin position="1"/>
        <end position="22"/>
    </location>
</feature>
<accession>A0ABY8E8Y6</accession>
<keyword evidence="1 2" id="KW-0732">Signal</keyword>
<dbReference type="SUPFAM" id="SSF53850">
    <property type="entry name" value="Periplasmic binding protein-like II"/>
    <property type="match status" value="1"/>
</dbReference>
<dbReference type="RefSeq" id="WP_277731296.1">
    <property type="nucleotide sequence ID" value="NZ_CP120733.1"/>
</dbReference>
<dbReference type="CDD" id="cd13544">
    <property type="entry name" value="PBP2_Fbp_like_1"/>
    <property type="match status" value="1"/>
</dbReference>
<dbReference type="InterPro" id="IPR001188">
    <property type="entry name" value="Sperm_putr-bd"/>
</dbReference>
<organism evidence="3 4">
    <name type="scientific">Tepidibacter hydrothermalis</name>
    <dbReference type="NCBI Taxonomy" id="3036126"/>
    <lineage>
        <taxon>Bacteria</taxon>
        <taxon>Bacillati</taxon>
        <taxon>Bacillota</taxon>
        <taxon>Clostridia</taxon>
        <taxon>Peptostreptococcales</taxon>
        <taxon>Peptostreptococcaceae</taxon>
        <taxon>Tepidibacter</taxon>
    </lineage>
</organism>
<dbReference type="PANTHER" id="PTHR30006">
    <property type="entry name" value="THIAMINE-BINDING PERIPLASMIC PROTEIN-RELATED"/>
    <property type="match status" value="1"/>
</dbReference>
<dbReference type="PRINTS" id="PR00909">
    <property type="entry name" value="SPERMDNBNDNG"/>
</dbReference>
<dbReference type="InterPro" id="IPR026045">
    <property type="entry name" value="Ferric-bd"/>
</dbReference>
<evidence type="ECO:0000256" key="1">
    <source>
        <dbReference type="ARBA" id="ARBA00022729"/>
    </source>
</evidence>
<evidence type="ECO:0000313" key="4">
    <source>
        <dbReference type="Proteomes" id="UP001222800"/>
    </source>
</evidence>
<gene>
    <name evidence="3" type="ORF">P4S50_13360</name>
</gene>
<dbReference type="PANTHER" id="PTHR30006:SF2">
    <property type="entry name" value="ABC TRANSPORTER SUBSTRATE-BINDING PROTEIN"/>
    <property type="match status" value="1"/>
</dbReference>
<dbReference type="Gene3D" id="3.40.190.10">
    <property type="entry name" value="Periplasmic binding protein-like II"/>
    <property type="match status" value="2"/>
</dbReference>
<sequence>MKKWSKFLSMCMVAVMCMSLLAGCGTSNSEETSSETSKETPKELTMYIGVVEQQALVIAKEFEKETGIKVNFVRMSGGETMGRIRAEKDNPKASVWYGGPADSFIAAKKEGLLYKYASPNAEIIPDQFKDKEGYWTGIYQGYLGFVCDGRYFEENNLELPTSWDDLLKPEFKGRIVVANPGSSGTAYTLLSTMVQLRGEEAALEYMAKLDKQIKQYTKSGSAPAKNAALGEAAIGITFIHNGIRHMEEGFSNIKLSVPTEGTGYEVGSVAILNGAPELEAAKIFVDWALTKKCQEFGQQNGSYQFLTNPNANPPEKALPFKDTKLINYDLEWSGENRNRLVEAWSEAIKK</sequence>
<dbReference type="Pfam" id="PF13343">
    <property type="entry name" value="SBP_bac_6"/>
    <property type="match status" value="1"/>
</dbReference>
<evidence type="ECO:0000313" key="3">
    <source>
        <dbReference type="EMBL" id="WFD09371.1"/>
    </source>
</evidence>
<keyword evidence="4" id="KW-1185">Reference proteome</keyword>
<name>A0ABY8E8Y6_9FIRM</name>
<proteinExistence type="predicted"/>
<evidence type="ECO:0000256" key="2">
    <source>
        <dbReference type="SAM" id="SignalP"/>
    </source>
</evidence>
<dbReference type="PROSITE" id="PS51257">
    <property type="entry name" value="PROKAR_LIPOPROTEIN"/>
    <property type="match status" value="1"/>
</dbReference>
<dbReference type="PIRSF" id="PIRSF002825">
    <property type="entry name" value="CfbpA"/>
    <property type="match status" value="1"/>
</dbReference>
<protein>
    <submittedName>
        <fullName evidence="3">Extracellular solute-binding protein</fullName>
    </submittedName>
</protein>
<feature type="chain" id="PRO_5046566105" evidence="2">
    <location>
        <begin position="23"/>
        <end position="350"/>
    </location>
</feature>
<reference evidence="3 4" key="1">
    <citation type="submission" date="2023-03" db="EMBL/GenBank/DDBJ databases">
        <title>Complete genome sequence of Tepidibacter sp. SWIR-1, isolated from a deep-sea hydrothermal vent.</title>
        <authorList>
            <person name="Li X."/>
        </authorList>
    </citation>
    <scope>NUCLEOTIDE SEQUENCE [LARGE SCALE GENOMIC DNA]</scope>
    <source>
        <strain evidence="3 4">SWIR-1</strain>
    </source>
</reference>
<dbReference type="EMBL" id="CP120733">
    <property type="protein sequence ID" value="WFD09371.1"/>
    <property type="molecule type" value="Genomic_DNA"/>
</dbReference>
<dbReference type="Proteomes" id="UP001222800">
    <property type="component" value="Chromosome"/>
</dbReference>